<dbReference type="OrthoDB" id="179913at2"/>
<dbReference type="SUPFAM" id="SSF55347">
    <property type="entry name" value="Glyceraldehyde-3-phosphate dehydrogenase-like, C-terminal domain"/>
    <property type="match status" value="1"/>
</dbReference>
<dbReference type="Pfam" id="PF01408">
    <property type="entry name" value="GFO_IDH_MocA"/>
    <property type="match status" value="1"/>
</dbReference>
<proteinExistence type="inferred from homology"/>
<dbReference type="InterPro" id="IPR036291">
    <property type="entry name" value="NAD(P)-bd_dom_sf"/>
</dbReference>
<accession>A0A1D7VJQ6</accession>
<dbReference type="Gene3D" id="3.30.360.10">
    <property type="entry name" value="Dihydrodipicolinate Reductase, domain 2"/>
    <property type="match status" value="1"/>
</dbReference>
<gene>
    <name evidence="5" type="ORF">SL103_12595</name>
</gene>
<dbReference type="Pfam" id="PF22725">
    <property type="entry name" value="GFO_IDH_MocA_C3"/>
    <property type="match status" value="1"/>
</dbReference>
<evidence type="ECO:0000313" key="6">
    <source>
        <dbReference type="Proteomes" id="UP000094094"/>
    </source>
</evidence>
<dbReference type="SUPFAM" id="SSF51735">
    <property type="entry name" value="NAD(P)-binding Rossmann-fold domains"/>
    <property type="match status" value="1"/>
</dbReference>
<dbReference type="InterPro" id="IPR050984">
    <property type="entry name" value="Gfo/Idh/MocA_domain"/>
</dbReference>
<feature type="domain" description="GFO/IDH/MocA-like oxidoreductase" evidence="4">
    <location>
        <begin position="142"/>
        <end position="257"/>
    </location>
</feature>
<dbReference type="GO" id="GO:0000166">
    <property type="term" value="F:nucleotide binding"/>
    <property type="evidence" value="ECO:0007669"/>
    <property type="project" value="InterPro"/>
</dbReference>
<dbReference type="Gene3D" id="3.40.50.720">
    <property type="entry name" value="NAD(P)-binding Rossmann-like Domain"/>
    <property type="match status" value="1"/>
</dbReference>
<dbReference type="InterPro" id="IPR000683">
    <property type="entry name" value="Gfo/Idh/MocA-like_OxRdtase_N"/>
</dbReference>
<dbReference type="PANTHER" id="PTHR22604:SF105">
    <property type="entry name" value="TRANS-1,2-DIHYDROBENZENE-1,2-DIOL DEHYDROGENASE"/>
    <property type="match status" value="1"/>
</dbReference>
<evidence type="ECO:0000259" key="3">
    <source>
        <dbReference type="Pfam" id="PF01408"/>
    </source>
</evidence>
<sequence>MSTVADPQHREPPLRFGVLGCADIARRRVLPALLRTPGARLAAVASRDPGRARQVADTFGCAPVAGYQALLERDDIDAVYLPLPPALHPEWIRRALTAGKHVLAEKPLTTSSAETAELTALATASQRVLAENVMFVHHPRHERVRRLVADGAVGVPQTFTAAFTVPRRPPGDIRLSAELGGGALLDIGGYPLRAAQFFLGPDLRVAGAALRTGEGAEVDCGGGALLVSGDGATAQLTFGLDHAYVSRYEILGSTGRITVDRAFTPPADHVGEIRLDRADGTEVLPTPAADQCVNTLAAFVRAVRTGEPAAGHGTLRRQAELIEEIRRAAGTTDREPGR</sequence>
<comment type="similarity">
    <text evidence="1">Belongs to the Gfo/Idh/MocA family.</text>
</comment>
<dbReference type="EMBL" id="CP017157">
    <property type="protein sequence ID" value="AOP46980.1"/>
    <property type="molecule type" value="Genomic_DNA"/>
</dbReference>
<reference evidence="5 6" key="1">
    <citation type="submission" date="2016-09" db="EMBL/GenBank/DDBJ databases">
        <title>Complete genome sequencing of Streptomyces lydicus 103 and metabolic pathways analysis of antibiotic biosynthesis.</title>
        <authorList>
            <person name="Jia N."/>
            <person name="Ding M.-Z."/>
            <person name="Gao F."/>
            <person name="Yuan Y.-J."/>
        </authorList>
    </citation>
    <scope>NUCLEOTIDE SEQUENCE [LARGE SCALE GENOMIC DNA]</scope>
    <source>
        <strain evidence="5 6">103</strain>
    </source>
</reference>
<dbReference type="AlphaFoldDB" id="A0A1D7VJQ6"/>
<name>A0A1D7VJQ6_9ACTN</name>
<evidence type="ECO:0000313" key="5">
    <source>
        <dbReference type="EMBL" id="AOP46980.1"/>
    </source>
</evidence>
<dbReference type="Proteomes" id="UP000094094">
    <property type="component" value="Chromosome"/>
</dbReference>
<evidence type="ECO:0000256" key="1">
    <source>
        <dbReference type="ARBA" id="ARBA00010928"/>
    </source>
</evidence>
<dbReference type="KEGG" id="slc:SL103_12595"/>
<protein>
    <submittedName>
        <fullName evidence="5">Oxidoreductase</fullName>
    </submittedName>
</protein>
<organism evidence="5 6">
    <name type="scientific">Streptomyces lydicus</name>
    <dbReference type="NCBI Taxonomy" id="47763"/>
    <lineage>
        <taxon>Bacteria</taxon>
        <taxon>Bacillati</taxon>
        <taxon>Actinomycetota</taxon>
        <taxon>Actinomycetes</taxon>
        <taxon>Kitasatosporales</taxon>
        <taxon>Streptomycetaceae</taxon>
        <taxon>Streptomyces</taxon>
    </lineage>
</organism>
<dbReference type="PANTHER" id="PTHR22604">
    <property type="entry name" value="OXIDOREDUCTASES"/>
    <property type="match status" value="1"/>
</dbReference>
<dbReference type="GO" id="GO:0016491">
    <property type="term" value="F:oxidoreductase activity"/>
    <property type="evidence" value="ECO:0007669"/>
    <property type="project" value="UniProtKB-KW"/>
</dbReference>
<keyword evidence="2" id="KW-0560">Oxidoreductase</keyword>
<feature type="domain" description="Gfo/Idh/MocA-like oxidoreductase N-terminal" evidence="3">
    <location>
        <begin position="14"/>
        <end position="130"/>
    </location>
</feature>
<dbReference type="InterPro" id="IPR055170">
    <property type="entry name" value="GFO_IDH_MocA-like_dom"/>
</dbReference>
<evidence type="ECO:0000259" key="4">
    <source>
        <dbReference type="Pfam" id="PF22725"/>
    </source>
</evidence>
<evidence type="ECO:0000256" key="2">
    <source>
        <dbReference type="ARBA" id="ARBA00023002"/>
    </source>
</evidence>
<keyword evidence="6" id="KW-1185">Reference proteome</keyword>